<evidence type="ECO:0000256" key="4">
    <source>
        <dbReference type="SAM" id="SignalP"/>
    </source>
</evidence>
<reference evidence="5 6" key="1">
    <citation type="submission" date="2018-06" db="EMBL/GenBank/DDBJ databases">
        <authorList>
            <consortium name="Pathogen Informatics"/>
            <person name="Doyle S."/>
        </authorList>
    </citation>
    <scope>NUCLEOTIDE SEQUENCE [LARGE SCALE GENOMIC DNA]</scope>
    <source>
        <strain evidence="5 6">4028STDY6275000</strain>
    </source>
</reference>
<proteinExistence type="predicted"/>
<evidence type="ECO:0000313" key="5">
    <source>
        <dbReference type="EMBL" id="SVH87447.1"/>
    </source>
</evidence>
<dbReference type="EMBL" id="UIPR01000032">
    <property type="protein sequence ID" value="SVH87447.1"/>
    <property type="molecule type" value="Genomic_DNA"/>
</dbReference>
<dbReference type="RefSeq" id="WP_000806197.1">
    <property type="nucleotide sequence ID" value="NZ_CABWBZ010000031.1"/>
</dbReference>
<evidence type="ECO:0000256" key="3">
    <source>
        <dbReference type="SAM" id="MobiDB-lite"/>
    </source>
</evidence>
<dbReference type="AlphaFoldDB" id="A0A2Y4X3V8"/>
<dbReference type="Proteomes" id="UP000260191">
    <property type="component" value="Unassembled WGS sequence"/>
</dbReference>
<dbReference type="NCBIfam" id="NF041443">
    <property type="entry name" value="DDRRRQL_YjdP"/>
    <property type="match status" value="1"/>
</dbReference>
<protein>
    <recommendedName>
        <fullName evidence="2">Uncharacterized protein YjdP</fullName>
    </recommendedName>
</protein>
<dbReference type="InterPro" id="IPR048164">
    <property type="entry name" value="YjdP-like"/>
</dbReference>
<accession>A0A2Y4X3V8</accession>
<keyword evidence="1 4" id="KW-0732">Signal</keyword>
<feature type="signal peptide" evidence="4">
    <location>
        <begin position="1"/>
        <end position="22"/>
    </location>
</feature>
<evidence type="ECO:0000256" key="2">
    <source>
        <dbReference type="ARBA" id="ARBA00035706"/>
    </source>
</evidence>
<sequence length="109" mass="13340">MKPYSTLFLFTLLTLSTVPAQADIIDDTIGNIQQAINDAYNSDRGRDYEDSRDDGWQREVSDDRRRQYDDRRCQFEDRRRQLDDRQRQLDQERRQLEDEERRMEDEYGR</sequence>
<evidence type="ECO:0000313" key="6">
    <source>
        <dbReference type="Proteomes" id="UP000260191"/>
    </source>
</evidence>
<feature type="region of interest" description="Disordered" evidence="3">
    <location>
        <begin position="79"/>
        <end position="109"/>
    </location>
</feature>
<organism evidence="5 6">
    <name type="scientific">Shigella flexneri</name>
    <dbReference type="NCBI Taxonomy" id="623"/>
    <lineage>
        <taxon>Bacteria</taxon>
        <taxon>Pseudomonadati</taxon>
        <taxon>Pseudomonadota</taxon>
        <taxon>Gammaproteobacteria</taxon>
        <taxon>Enterobacterales</taxon>
        <taxon>Enterobacteriaceae</taxon>
        <taxon>Shigella</taxon>
    </lineage>
</organism>
<feature type="region of interest" description="Disordered" evidence="3">
    <location>
        <begin position="40"/>
        <end position="66"/>
    </location>
</feature>
<name>A0A2Y4X3V8_SHIFL</name>
<evidence type="ECO:0000256" key="1">
    <source>
        <dbReference type="ARBA" id="ARBA00022729"/>
    </source>
</evidence>
<feature type="chain" id="PRO_5043343859" description="Uncharacterized protein YjdP" evidence="4">
    <location>
        <begin position="23"/>
        <end position="109"/>
    </location>
</feature>
<gene>
    <name evidence="5" type="ORF">SAMEA3710514_02275</name>
</gene>
<feature type="compositionally biased region" description="Basic and acidic residues" evidence="3">
    <location>
        <begin position="41"/>
        <end position="66"/>
    </location>
</feature>